<name>A0A5J4UTC1_9EUKA</name>
<feature type="compositionally biased region" description="Polar residues" evidence="1">
    <location>
        <begin position="497"/>
        <end position="513"/>
    </location>
</feature>
<protein>
    <submittedName>
        <fullName evidence="2">Uncharacterized protein</fullName>
    </submittedName>
</protein>
<evidence type="ECO:0000256" key="1">
    <source>
        <dbReference type="SAM" id="MobiDB-lite"/>
    </source>
</evidence>
<comment type="caution">
    <text evidence="2">The sequence shown here is derived from an EMBL/GenBank/DDBJ whole genome shotgun (WGS) entry which is preliminary data.</text>
</comment>
<gene>
    <name evidence="2" type="ORF">EZS28_031074</name>
</gene>
<proteinExistence type="predicted"/>
<organism evidence="2 3">
    <name type="scientific">Streblomastix strix</name>
    <dbReference type="NCBI Taxonomy" id="222440"/>
    <lineage>
        <taxon>Eukaryota</taxon>
        <taxon>Metamonada</taxon>
        <taxon>Preaxostyla</taxon>
        <taxon>Oxymonadida</taxon>
        <taxon>Streblomastigidae</taxon>
        <taxon>Streblomastix</taxon>
    </lineage>
</organism>
<feature type="compositionally biased region" description="Polar residues" evidence="1">
    <location>
        <begin position="324"/>
        <end position="346"/>
    </location>
</feature>
<feature type="compositionally biased region" description="Polar residues" evidence="1">
    <location>
        <begin position="554"/>
        <end position="567"/>
    </location>
</feature>
<evidence type="ECO:0000313" key="2">
    <source>
        <dbReference type="EMBL" id="KAA6373400.1"/>
    </source>
</evidence>
<feature type="compositionally biased region" description="Polar residues" evidence="1">
    <location>
        <begin position="591"/>
        <end position="601"/>
    </location>
</feature>
<dbReference type="EMBL" id="SNRW01012789">
    <property type="protein sequence ID" value="KAA6373400.1"/>
    <property type="molecule type" value="Genomic_DNA"/>
</dbReference>
<feature type="region of interest" description="Disordered" evidence="1">
    <location>
        <begin position="497"/>
        <end position="518"/>
    </location>
</feature>
<dbReference type="Proteomes" id="UP000324800">
    <property type="component" value="Unassembled WGS sequence"/>
</dbReference>
<feature type="region of interest" description="Disordered" evidence="1">
    <location>
        <begin position="554"/>
        <end position="630"/>
    </location>
</feature>
<accession>A0A5J4UTC1</accession>
<feature type="region of interest" description="Disordered" evidence="1">
    <location>
        <begin position="324"/>
        <end position="350"/>
    </location>
</feature>
<feature type="compositionally biased region" description="Basic and acidic residues" evidence="1">
    <location>
        <begin position="264"/>
        <end position="283"/>
    </location>
</feature>
<dbReference type="AlphaFoldDB" id="A0A5J4UTC1"/>
<evidence type="ECO:0000313" key="3">
    <source>
        <dbReference type="Proteomes" id="UP000324800"/>
    </source>
</evidence>
<sequence length="772" mass="87751">MTSKEGTLPLEDMNLSNAAVPDKLIARTQQWEKIGGAKNILIGVQPSWTTPQAPLLLQCLKQPRQFKATQEQKIEYQNQLTEELTQVIVKESMKTKVYYPTFLVSRSDGRPRKILDYGRNIRIKTKNRIRGFRYYSRPEERLSSYKSEPEIANILRFQVPKQELLLCRSSIWVEKEPIYFFEDIFNCDQSNTQTMERKDSIVYGRHNPPAQIKGVTETEYKRDNDFPSGFRLVTFDEEMLDISQNNFQLPKVEVQYLHDGSTNDSREKKNDEEESKRLNHQDESQINSQIKEPCISDWGNQLHQSLIPCNISLDEFLESSQNQSSIQRNLERSSVAQQSNSGQSLGNFEHGKVEQTAELEGTNIRYCSDNRCIGGSLGNDTCKEPIRDLRCRGMVEGLASNFQQPARACSSPSITQNLESIYIKSTDQIYSSSDRQFDNRVLYPMLESSLSDCASSQTNISSPSRIEYQNHDNTHTWERDHYSGCPQPPILVGGLQNQRRVSSSSTDSNQLFSYTGRFRPSNNETLQKILFTIGRQKSSSKGCLLDSMDKRGTLSSFSNRCNSQSDPETQERRSNSSINSSKLGRDEIQRNDSSNSESENVGSFRDSAGRGQIDAQAGAEVTTRDNRNSTDKYFEGEQLYRKLAAQSGLGQLTIDELIKSISFETWRKRRTGLTYLADYIKSQGKKLEDFLGTRPDAELVNALMWLKLNGGVKYKSKIQSLRTHGCVVLSQFSQMPDISHSRLILAFSKGFDRRNATRCNGISGGIQCSKND</sequence>
<reference evidence="2 3" key="1">
    <citation type="submission" date="2019-03" db="EMBL/GenBank/DDBJ databases">
        <title>Single cell metagenomics reveals metabolic interactions within the superorganism composed of flagellate Streblomastix strix and complex community of Bacteroidetes bacteria on its surface.</title>
        <authorList>
            <person name="Treitli S.C."/>
            <person name="Kolisko M."/>
            <person name="Husnik F."/>
            <person name="Keeling P."/>
            <person name="Hampl V."/>
        </authorList>
    </citation>
    <scope>NUCLEOTIDE SEQUENCE [LARGE SCALE GENOMIC DNA]</scope>
    <source>
        <strain evidence="2">ST1C</strain>
    </source>
</reference>
<feature type="region of interest" description="Disordered" evidence="1">
    <location>
        <begin position="258"/>
        <end position="286"/>
    </location>
</feature>